<gene>
    <name evidence="5" type="ORF">I316_07850</name>
</gene>
<evidence type="ECO:0000256" key="3">
    <source>
        <dbReference type="SAM" id="MobiDB-lite"/>
    </source>
</evidence>
<evidence type="ECO:0000259" key="4">
    <source>
        <dbReference type="SMART" id="SM00906"/>
    </source>
</evidence>
<feature type="compositionally biased region" description="Basic residues" evidence="3">
    <location>
        <begin position="198"/>
        <end position="208"/>
    </location>
</feature>
<dbReference type="Proteomes" id="UP000092666">
    <property type="component" value="Unassembled WGS sequence"/>
</dbReference>
<evidence type="ECO:0000256" key="2">
    <source>
        <dbReference type="ARBA" id="ARBA00023242"/>
    </source>
</evidence>
<evidence type="ECO:0000313" key="5">
    <source>
        <dbReference type="EMBL" id="OCF30522.1"/>
    </source>
</evidence>
<sequence length="802" mass="89314">MYSSTTVATDQGNLPGFLKSLEGLLSSHGIKLPSAVKPPDNDDRLVVGPSTLATNSTESSGLPDNQEPSPGTTPAHPDPPVANTRRSSLYHGLRGSSRSTSPAHRVHPFAYNDEALGNAPIVPRTHSPVPSPQFAYHYDVDGVTPLTGTNDSPADDNFGTLVVDNSGRSRYLGPTAGPEWMKDQGEARRMGQDSRAHSPNRSHNRRSQLRSSFPFEAIPILSIDAIVGYLPPYEHAHDLLQSYYRYFAWNHRPASEASIQLNLQEAYSRSTSATSSRIEFAQKLALLFITFALGALHDLELPPHDPSADEYCMLAKACLAEGDLLKRPTMAGVQALVTMGHYHLETEEGRNGDSAWPLWGLAMRLIESMGLHRDGARWELPSEIVEDRRRLFWEAYCIDVFQANCFSRPSAIQRRHIDTLLPRKSESANESGKGFLTAKYELAQISQEILDQAMDVRTPDYTVVQALQDRLSLFERNLPYQLRCREALLAATSLYPDPETARTQSPEVNKRNLRRTLEQYTLALNISENFLFLQRPYFIAASHDSPSDPALSRYGASYLSVVERCNIIIQLVSGLYDLFPSITSRHWFYWYHLFTAAVCFGTILVKHPQNVLAPLALIQMEKTIEIFWSLAKKYDSPSMKRNHELLTRLRNRVINRVSTGDTGTLSNDLPDNGLEDDVVELLGWRTRLINCVTQDANRLNQAPTAHTAQESTDPAASEFLSSLDLLAQPSTEPLIPGNAASAASQPILNPDFQDIWHQFSDTVAVGDGRADPMRGGSLNWWDWDPTIPISTSQDVSDDRPLS</sequence>
<evidence type="ECO:0000313" key="6">
    <source>
        <dbReference type="Proteomes" id="UP000092666"/>
    </source>
</evidence>
<feature type="compositionally biased region" description="Basic and acidic residues" evidence="3">
    <location>
        <begin position="180"/>
        <end position="196"/>
    </location>
</feature>
<accession>A0A1B9GHJ0</accession>
<dbReference type="OrthoDB" id="424974at2759"/>
<comment type="subcellular location">
    <subcellularLocation>
        <location evidence="1">Nucleus</location>
    </subcellularLocation>
</comment>
<dbReference type="SMART" id="SM00906">
    <property type="entry name" value="Fungal_trans"/>
    <property type="match status" value="1"/>
</dbReference>
<dbReference type="EMBL" id="KV700148">
    <property type="protein sequence ID" value="OCF30522.1"/>
    <property type="molecule type" value="Genomic_DNA"/>
</dbReference>
<dbReference type="GO" id="GO:0006351">
    <property type="term" value="P:DNA-templated transcription"/>
    <property type="evidence" value="ECO:0007669"/>
    <property type="project" value="InterPro"/>
</dbReference>
<dbReference type="PANTHER" id="PTHR31001">
    <property type="entry name" value="UNCHARACTERIZED TRANSCRIPTIONAL REGULATORY PROTEIN"/>
    <property type="match status" value="1"/>
</dbReference>
<dbReference type="STRING" id="1296120.A0A1B9GHJ0"/>
<dbReference type="Pfam" id="PF04082">
    <property type="entry name" value="Fungal_trans"/>
    <property type="match status" value="1"/>
</dbReference>
<dbReference type="InterPro" id="IPR007219">
    <property type="entry name" value="XnlR_reg_dom"/>
</dbReference>
<dbReference type="InterPro" id="IPR050613">
    <property type="entry name" value="Sec_Metabolite_Reg"/>
</dbReference>
<feature type="domain" description="Xylanolytic transcriptional activator regulatory" evidence="4">
    <location>
        <begin position="355"/>
        <end position="428"/>
    </location>
</feature>
<reference evidence="6" key="2">
    <citation type="submission" date="2013-12" db="EMBL/GenBank/DDBJ databases">
        <title>Evolution of pathogenesis and genome organization in the Tremellales.</title>
        <authorList>
            <person name="Cuomo C."/>
            <person name="Litvintseva A."/>
            <person name="Heitman J."/>
            <person name="Chen Y."/>
            <person name="Sun S."/>
            <person name="Springer D."/>
            <person name="Dromer F."/>
            <person name="Young S."/>
            <person name="Zeng Q."/>
            <person name="Chapman S."/>
            <person name="Gujja S."/>
            <person name="Saif S."/>
            <person name="Birren B."/>
        </authorList>
    </citation>
    <scope>NUCLEOTIDE SEQUENCE [LARGE SCALE GENOMIC DNA]</scope>
    <source>
        <strain evidence="6">BCC8398</strain>
    </source>
</reference>
<dbReference type="CDD" id="cd12148">
    <property type="entry name" value="fungal_TF_MHR"/>
    <property type="match status" value="1"/>
</dbReference>
<protein>
    <recommendedName>
        <fullName evidence="4">Xylanolytic transcriptional activator regulatory domain-containing protein</fullName>
    </recommendedName>
</protein>
<dbReference type="PANTHER" id="PTHR31001:SF56">
    <property type="entry name" value="ZN(2)-C6 FUNGAL-TYPE DOMAIN-CONTAINING PROTEIN"/>
    <property type="match status" value="1"/>
</dbReference>
<proteinExistence type="predicted"/>
<keyword evidence="2" id="KW-0539">Nucleus</keyword>
<evidence type="ECO:0000256" key="1">
    <source>
        <dbReference type="ARBA" id="ARBA00004123"/>
    </source>
</evidence>
<feature type="compositionally biased region" description="Polar residues" evidence="3">
    <location>
        <begin position="51"/>
        <end position="72"/>
    </location>
</feature>
<reference evidence="5 6" key="1">
    <citation type="submission" date="2013-07" db="EMBL/GenBank/DDBJ databases">
        <title>The Genome Sequence of Cryptococcus heveanensis BCC8398.</title>
        <authorList>
            <consortium name="The Broad Institute Genome Sequencing Platform"/>
            <person name="Cuomo C."/>
            <person name="Litvintseva A."/>
            <person name="Chen Y."/>
            <person name="Heitman J."/>
            <person name="Sun S."/>
            <person name="Springer D."/>
            <person name="Dromer F."/>
            <person name="Young S.K."/>
            <person name="Zeng Q."/>
            <person name="Gargeya S."/>
            <person name="Fitzgerald M."/>
            <person name="Abouelleil A."/>
            <person name="Alvarado L."/>
            <person name="Berlin A.M."/>
            <person name="Chapman S.B."/>
            <person name="Dewar J."/>
            <person name="Goldberg J."/>
            <person name="Griggs A."/>
            <person name="Gujja S."/>
            <person name="Hansen M."/>
            <person name="Howarth C."/>
            <person name="Imamovic A."/>
            <person name="Larimer J."/>
            <person name="McCowan C."/>
            <person name="Murphy C."/>
            <person name="Pearson M."/>
            <person name="Priest M."/>
            <person name="Roberts A."/>
            <person name="Saif S."/>
            <person name="Shea T."/>
            <person name="Sykes S."/>
            <person name="Wortman J."/>
            <person name="Nusbaum C."/>
            <person name="Birren B."/>
        </authorList>
    </citation>
    <scope>NUCLEOTIDE SEQUENCE [LARGE SCALE GENOMIC DNA]</scope>
    <source>
        <strain evidence="5 6">BCC8398</strain>
    </source>
</reference>
<name>A0A1B9GHJ0_9TREE</name>
<keyword evidence="6" id="KW-1185">Reference proteome</keyword>
<feature type="region of interest" description="Disordered" evidence="3">
    <location>
        <begin position="172"/>
        <end position="208"/>
    </location>
</feature>
<dbReference type="AlphaFoldDB" id="A0A1B9GHJ0"/>
<dbReference type="GO" id="GO:0008270">
    <property type="term" value="F:zinc ion binding"/>
    <property type="evidence" value="ECO:0007669"/>
    <property type="project" value="InterPro"/>
</dbReference>
<organism evidence="5 6">
    <name type="scientific">Kwoniella heveanensis BCC8398</name>
    <dbReference type="NCBI Taxonomy" id="1296120"/>
    <lineage>
        <taxon>Eukaryota</taxon>
        <taxon>Fungi</taxon>
        <taxon>Dikarya</taxon>
        <taxon>Basidiomycota</taxon>
        <taxon>Agaricomycotina</taxon>
        <taxon>Tremellomycetes</taxon>
        <taxon>Tremellales</taxon>
        <taxon>Cryptococcaceae</taxon>
        <taxon>Kwoniella</taxon>
    </lineage>
</organism>
<dbReference type="GO" id="GO:0005634">
    <property type="term" value="C:nucleus"/>
    <property type="evidence" value="ECO:0007669"/>
    <property type="project" value="UniProtKB-SubCell"/>
</dbReference>
<feature type="region of interest" description="Disordered" evidence="3">
    <location>
        <begin position="33"/>
        <end position="86"/>
    </location>
</feature>
<dbReference type="GO" id="GO:0003677">
    <property type="term" value="F:DNA binding"/>
    <property type="evidence" value="ECO:0007669"/>
    <property type="project" value="InterPro"/>
</dbReference>